<evidence type="ECO:0000313" key="1">
    <source>
        <dbReference type="EMBL" id="KAJ1676112.1"/>
    </source>
</evidence>
<feature type="non-terminal residue" evidence="1">
    <location>
        <position position="55"/>
    </location>
</feature>
<accession>A0ACC1HIR1</accession>
<name>A0ACC1HIR1_9FUNG</name>
<reference evidence="1" key="1">
    <citation type="submission" date="2022-06" db="EMBL/GenBank/DDBJ databases">
        <title>Phylogenomic reconstructions and comparative analyses of Kickxellomycotina fungi.</title>
        <authorList>
            <person name="Reynolds N.K."/>
            <person name="Stajich J.E."/>
            <person name="Barry K."/>
            <person name="Grigoriev I.V."/>
            <person name="Crous P."/>
            <person name="Smith M.E."/>
        </authorList>
    </citation>
    <scope>NUCLEOTIDE SEQUENCE</scope>
    <source>
        <strain evidence="1">RSA 2271</strain>
    </source>
</reference>
<dbReference type="Proteomes" id="UP001145114">
    <property type="component" value="Unassembled WGS sequence"/>
</dbReference>
<gene>
    <name evidence="1" type="ORF">EV182_008864</name>
</gene>
<keyword evidence="2" id="KW-1185">Reference proteome</keyword>
<dbReference type="EMBL" id="JAMZIH010004955">
    <property type="protein sequence ID" value="KAJ1676112.1"/>
    <property type="molecule type" value="Genomic_DNA"/>
</dbReference>
<comment type="caution">
    <text evidence="1">The sequence shown here is derived from an EMBL/GenBank/DDBJ whole genome shotgun (WGS) entry which is preliminary data.</text>
</comment>
<evidence type="ECO:0000313" key="2">
    <source>
        <dbReference type="Proteomes" id="UP001145114"/>
    </source>
</evidence>
<organism evidence="1 2">
    <name type="scientific">Spiromyces aspiralis</name>
    <dbReference type="NCBI Taxonomy" id="68401"/>
    <lineage>
        <taxon>Eukaryota</taxon>
        <taxon>Fungi</taxon>
        <taxon>Fungi incertae sedis</taxon>
        <taxon>Zoopagomycota</taxon>
        <taxon>Kickxellomycotina</taxon>
        <taxon>Kickxellomycetes</taxon>
        <taxon>Kickxellales</taxon>
        <taxon>Kickxellaceae</taxon>
        <taxon>Spiromyces</taxon>
    </lineage>
</organism>
<protein>
    <submittedName>
        <fullName evidence="1">Uncharacterized protein</fullName>
    </submittedName>
</protein>
<proteinExistence type="predicted"/>
<sequence>MLDRRVRPALQMIKVWQDRSRLYRSVHYGLLAHSRLILMALARMVELEVVPPLQQ</sequence>